<gene>
    <name evidence="2" type="ORF">H5410_056793</name>
</gene>
<protein>
    <submittedName>
        <fullName evidence="2">Uncharacterized protein</fullName>
    </submittedName>
</protein>
<keyword evidence="3" id="KW-1185">Reference proteome</keyword>
<dbReference type="AlphaFoldDB" id="A0A9J5WL80"/>
<reference evidence="2 3" key="1">
    <citation type="submission" date="2020-09" db="EMBL/GenBank/DDBJ databases">
        <title>De no assembly of potato wild relative species, Solanum commersonii.</title>
        <authorList>
            <person name="Cho K."/>
        </authorList>
    </citation>
    <scope>NUCLEOTIDE SEQUENCE [LARGE SCALE GENOMIC DNA]</scope>
    <source>
        <strain evidence="2">LZ3.2</strain>
        <tissue evidence="2">Leaf</tissue>
    </source>
</reference>
<evidence type="ECO:0000256" key="1">
    <source>
        <dbReference type="SAM" id="MobiDB-lite"/>
    </source>
</evidence>
<dbReference type="Proteomes" id="UP000824120">
    <property type="component" value="Chromosome 11"/>
</dbReference>
<comment type="caution">
    <text evidence="2">The sequence shown here is derived from an EMBL/GenBank/DDBJ whole genome shotgun (WGS) entry which is preliminary data.</text>
</comment>
<feature type="compositionally biased region" description="Basic and acidic residues" evidence="1">
    <location>
        <begin position="66"/>
        <end position="102"/>
    </location>
</feature>
<feature type="region of interest" description="Disordered" evidence="1">
    <location>
        <begin position="1"/>
        <end position="125"/>
    </location>
</feature>
<evidence type="ECO:0000313" key="2">
    <source>
        <dbReference type="EMBL" id="KAG5576659.1"/>
    </source>
</evidence>
<organism evidence="2 3">
    <name type="scientific">Solanum commersonii</name>
    <name type="common">Commerson's wild potato</name>
    <name type="synonym">Commerson's nightshade</name>
    <dbReference type="NCBI Taxonomy" id="4109"/>
    <lineage>
        <taxon>Eukaryota</taxon>
        <taxon>Viridiplantae</taxon>
        <taxon>Streptophyta</taxon>
        <taxon>Embryophyta</taxon>
        <taxon>Tracheophyta</taxon>
        <taxon>Spermatophyta</taxon>
        <taxon>Magnoliopsida</taxon>
        <taxon>eudicotyledons</taxon>
        <taxon>Gunneridae</taxon>
        <taxon>Pentapetalae</taxon>
        <taxon>asterids</taxon>
        <taxon>lamiids</taxon>
        <taxon>Solanales</taxon>
        <taxon>Solanaceae</taxon>
        <taxon>Solanoideae</taxon>
        <taxon>Solaneae</taxon>
        <taxon>Solanum</taxon>
    </lineage>
</organism>
<proteinExistence type="predicted"/>
<feature type="compositionally biased region" description="Basic and acidic residues" evidence="1">
    <location>
        <begin position="19"/>
        <end position="42"/>
    </location>
</feature>
<sequence>MQHCNQEEQEENNANTGAKDTENQKHNLDQELKRNKDDDTKVDNQFVSTAGMEHQIFNIGEEEDTRDSLEEKLEQIDKDRGLSPRQKDKIRGIITKEKRGGSNKENPPPVGQLPKRLVASKSLNL</sequence>
<dbReference type="EMBL" id="JACXVP010000011">
    <property type="protein sequence ID" value="KAG5576659.1"/>
    <property type="molecule type" value="Genomic_DNA"/>
</dbReference>
<name>A0A9J5WL80_SOLCO</name>
<accession>A0A9J5WL80</accession>
<evidence type="ECO:0000313" key="3">
    <source>
        <dbReference type="Proteomes" id="UP000824120"/>
    </source>
</evidence>